<dbReference type="EMBL" id="AP014569">
    <property type="protein sequence ID" value="BAO84310.1"/>
    <property type="molecule type" value="Genomic_DNA"/>
</dbReference>
<dbReference type="SUPFAM" id="SSF110997">
    <property type="entry name" value="Sporulation related repeat"/>
    <property type="match status" value="1"/>
</dbReference>
<evidence type="ECO:0000313" key="2">
    <source>
        <dbReference type="EMBL" id="BAO84310.1"/>
    </source>
</evidence>
<dbReference type="KEGG" id="cbab:SMCB_2082"/>
<keyword evidence="3" id="KW-1185">Reference proteome</keyword>
<protein>
    <recommendedName>
        <fullName evidence="4">SPOR domain-containing protein</fullName>
    </recommendedName>
</protein>
<proteinExistence type="predicted"/>
<dbReference type="HOGENOM" id="CLU_085053_1_0_4"/>
<dbReference type="AlphaFoldDB" id="A0A060NSI7"/>
<name>A0A060NSI7_9BURK</name>
<sequence>MLRTLALLLLLGNLLLWAYGQGYLAPLGLAPHQAREPERLAQQVAPQALRVLNAPAPAAALTAPAPEPLLTPAAVAQATAEPTETLILPGVETALAPAPEPAPAPVLAPPTPTPAPAPPPPPAPATTVPTAGNACWQVRRLSSGQAALIRAALSERADLQGRWSLNEVRIAPRWLVYVGPLANERALQQRRAELTLAQIEHRSLAAPLAPGLALGTFSAREGAERALAQLRARGVTDARVLQERPESIVHTLVLNPISAAERRQLEAKAIWPPNALQPCP</sequence>
<accession>A0A060NSI7</accession>
<dbReference type="RefSeq" id="WP_052468498.1">
    <property type="nucleotide sequence ID" value="NZ_AP014569.1"/>
</dbReference>
<dbReference type="STRING" id="1458426.SMCB_2082"/>
<organism evidence="2 3">
    <name type="scientific">Serpentinimonas maccroryi</name>
    <dbReference type="NCBI Taxonomy" id="1458426"/>
    <lineage>
        <taxon>Bacteria</taxon>
        <taxon>Pseudomonadati</taxon>
        <taxon>Pseudomonadota</taxon>
        <taxon>Betaproteobacteria</taxon>
        <taxon>Burkholderiales</taxon>
        <taxon>Comamonadaceae</taxon>
        <taxon>Serpentinimonas</taxon>
    </lineage>
</organism>
<reference evidence="2 3" key="1">
    <citation type="journal article" date="2014" name="Nat. Commun.">
        <title>Physiological and genomic features of highly alkaliphilic hydrogen-utilizing Betaproteobacteria from a continental serpentinizing site.</title>
        <authorList>
            <person name="Suzuki S."/>
            <person name="Kuenen J.G."/>
            <person name="Schipper K."/>
            <person name="van der Velde S."/>
            <person name="Ishii S."/>
            <person name="Wu A."/>
            <person name="Sorokin D.Y."/>
            <person name="Tenney A."/>
            <person name="Meng X.Y."/>
            <person name="Morrill P.L."/>
            <person name="Kamagata Y."/>
            <person name="Muyzer G."/>
            <person name="Nealson K.H."/>
        </authorList>
    </citation>
    <scope>NUCLEOTIDE SEQUENCE [LARGE SCALE GENOMIC DNA]</scope>
    <source>
        <strain evidence="2 3">B1</strain>
    </source>
</reference>
<dbReference type="GO" id="GO:0042834">
    <property type="term" value="F:peptidoglycan binding"/>
    <property type="evidence" value="ECO:0007669"/>
    <property type="project" value="InterPro"/>
</dbReference>
<feature type="compositionally biased region" description="Pro residues" evidence="1">
    <location>
        <begin position="98"/>
        <end position="124"/>
    </location>
</feature>
<evidence type="ECO:0008006" key="4">
    <source>
        <dbReference type="Google" id="ProtNLM"/>
    </source>
</evidence>
<dbReference type="Proteomes" id="UP000066014">
    <property type="component" value="Chromosome"/>
</dbReference>
<feature type="region of interest" description="Disordered" evidence="1">
    <location>
        <begin position="98"/>
        <end position="127"/>
    </location>
</feature>
<evidence type="ECO:0000313" key="3">
    <source>
        <dbReference type="Proteomes" id="UP000066014"/>
    </source>
</evidence>
<gene>
    <name evidence="2" type="ORF">SMCB_2082</name>
</gene>
<dbReference type="InterPro" id="IPR036680">
    <property type="entry name" value="SPOR-like_sf"/>
</dbReference>
<evidence type="ECO:0000256" key="1">
    <source>
        <dbReference type="SAM" id="MobiDB-lite"/>
    </source>
</evidence>